<dbReference type="InterPro" id="IPR001208">
    <property type="entry name" value="MCM_dom"/>
</dbReference>
<dbReference type="PROSITE" id="PS50051">
    <property type="entry name" value="MCM_2"/>
    <property type="match status" value="1"/>
</dbReference>
<evidence type="ECO:0000256" key="7">
    <source>
        <dbReference type="ARBA" id="ARBA00022806"/>
    </source>
</evidence>
<dbReference type="EC" id="3.6.4.12" evidence="3"/>
<dbReference type="GO" id="GO:0017116">
    <property type="term" value="F:single-stranded DNA helicase activity"/>
    <property type="evidence" value="ECO:0007669"/>
    <property type="project" value="TreeGrafter"/>
</dbReference>
<evidence type="ECO:0000256" key="13">
    <source>
        <dbReference type="ARBA" id="ARBA00042306"/>
    </source>
</evidence>
<evidence type="ECO:0000256" key="2">
    <source>
        <dbReference type="ARBA" id="ARBA00008010"/>
    </source>
</evidence>
<dbReference type="EMBL" id="JAZDUA010000206">
    <property type="protein sequence ID" value="KAK7864331.1"/>
    <property type="molecule type" value="Genomic_DNA"/>
</dbReference>
<comment type="catalytic activity">
    <reaction evidence="14">
        <text>ATP + H2O = ADP + phosphate + H(+)</text>
        <dbReference type="Rhea" id="RHEA:13065"/>
        <dbReference type="ChEBI" id="CHEBI:15377"/>
        <dbReference type="ChEBI" id="CHEBI:15378"/>
        <dbReference type="ChEBI" id="CHEBI:30616"/>
        <dbReference type="ChEBI" id="CHEBI:43474"/>
        <dbReference type="ChEBI" id="CHEBI:456216"/>
        <dbReference type="EC" id="3.6.4.12"/>
    </reaction>
</comment>
<dbReference type="InterPro" id="IPR033762">
    <property type="entry name" value="MCM_OB"/>
</dbReference>
<evidence type="ECO:0000256" key="1">
    <source>
        <dbReference type="ARBA" id="ARBA00004123"/>
    </source>
</evidence>
<dbReference type="GO" id="GO:0003697">
    <property type="term" value="F:single-stranded DNA binding"/>
    <property type="evidence" value="ECO:0007669"/>
    <property type="project" value="TreeGrafter"/>
</dbReference>
<evidence type="ECO:0000256" key="14">
    <source>
        <dbReference type="ARBA" id="ARBA00047995"/>
    </source>
</evidence>
<dbReference type="AlphaFoldDB" id="A0AAN9Z4L2"/>
<evidence type="ECO:0000256" key="5">
    <source>
        <dbReference type="ARBA" id="ARBA00022763"/>
    </source>
</evidence>
<dbReference type="InterPro" id="IPR027417">
    <property type="entry name" value="P-loop_NTPase"/>
</dbReference>
<evidence type="ECO:0000256" key="11">
    <source>
        <dbReference type="ARBA" id="ARBA00023242"/>
    </source>
</evidence>
<organism evidence="18 19">
    <name type="scientific">Gryllus longicercus</name>
    <dbReference type="NCBI Taxonomy" id="2509291"/>
    <lineage>
        <taxon>Eukaryota</taxon>
        <taxon>Metazoa</taxon>
        <taxon>Ecdysozoa</taxon>
        <taxon>Arthropoda</taxon>
        <taxon>Hexapoda</taxon>
        <taxon>Insecta</taxon>
        <taxon>Pterygota</taxon>
        <taxon>Neoptera</taxon>
        <taxon>Polyneoptera</taxon>
        <taxon>Orthoptera</taxon>
        <taxon>Ensifera</taxon>
        <taxon>Gryllidea</taxon>
        <taxon>Grylloidea</taxon>
        <taxon>Gryllidae</taxon>
        <taxon>Gryllinae</taxon>
        <taxon>Gryllus</taxon>
    </lineage>
</organism>
<evidence type="ECO:0000259" key="17">
    <source>
        <dbReference type="PROSITE" id="PS50051"/>
    </source>
</evidence>
<comment type="caution">
    <text evidence="18">The sequence shown here is derived from an EMBL/GenBank/DDBJ whole genome shotgun (WGS) entry which is preliminary data.</text>
</comment>
<evidence type="ECO:0000256" key="15">
    <source>
        <dbReference type="RuleBase" id="RU004070"/>
    </source>
</evidence>
<evidence type="ECO:0000256" key="10">
    <source>
        <dbReference type="ARBA" id="ARBA00023204"/>
    </source>
</evidence>
<dbReference type="InterPro" id="IPR003593">
    <property type="entry name" value="AAA+_ATPase"/>
</dbReference>
<dbReference type="SMART" id="SM00382">
    <property type="entry name" value="AAA"/>
    <property type="match status" value="1"/>
</dbReference>
<dbReference type="InterPro" id="IPR056875">
    <property type="entry name" value="MCM8/REC_WHD"/>
</dbReference>
<feature type="region of interest" description="Disordered" evidence="16">
    <location>
        <begin position="1"/>
        <end position="45"/>
    </location>
</feature>
<dbReference type="PRINTS" id="PR01657">
    <property type="entry name" value="MCMFAMILY"/>
</dbReference>
<dbReference type="CDD" id="cd17759">
    <property type="entry name" value="MCM8"/>
    <property type="match status" value="1"/>
</dbReference>
<dbReference type="GO" id="GO:0016787">
    <property type="term" value="F:hydrolase activity"/>
    <property type="evidence" value="ECO:0007669"/>
    <property type="project" value="UniProtKB-KW"/>
</dbReference>
<dbReference type="SMART" id="SM00350">
    <property type="entry name" value="MCM"/>
    <property type="match status" value="1"/>
</dbReference>
<dbReference type="Pfam" id="PF00493">
    <property type="entry name" value="MCM"/>
    <property type="match status" value="1"/>
</dbReference>
<keyword evidence="7" id="KW-0347">Helicase</keyword>
<evidence type="ECO:0000313" key="19">
    <source>
        <dbReference type="Proteomes" id="UP001378592"/>
    </source>
</evidence>
<dbReference type="InterPro" id="IPR031327">
    <property type="entry name" value="MCM"/>
</dbReference>
<keyword evidence="8 15" id="KW-0067">ATP-binding</keyword>
<reference evidence="18 19" key="1">
    <citation type="submission" date="2024-03" db="EMBL/GenBank/DDBJ databases">
        <title>The genome assembly and annotation of the cricket Gryllus longicercus Weissman &amp; Gray.</title>
        <authorList>
            <person name="Szrajer S."/>
            <person name="Gray D."/>
            <person name="Ylla G."/>
        </authorList>
    </citation>
    <scope>NUCLEOTIDE SEQUENCE [LARGE SCALE GENOMIC DNA]</scope>
    <source>
        <strain evidence="18">DAG 2021-001</strain>
        <tissue evidence="18">Whole body minus gut</tissue>
    </source>
</reference>
<dbReference type="Gene3D" id="3.40.50.300">
    <property type="entry name" value="P-loop containing nucleotide triphosphate hydrolases"/>
    <property type="match status" value="1"/>
</dbReference>
<dbReference type="GO" id="GO:0000724">
    <property type="term" value="P:double-strand break repair via homologous recombination"/>
    <property type="evidence" value="ECO:0007669"/>
    <property type="project" value="UniProtKB-ARBA"/>
</dbReference>
<evidence type="ECO:0000256" key="3">
    <source>
        <dbReference type="ARBA" id="ARBA00012551"/>
    </source>
</evidence>
<dbReference type="InterPro" id="IPR041562">
    <property type="entry name" value="MCM_lid"/>
</dbReference>
<name>A0AAN9Z4L2_9ORTH</name>
<feature type="domain" description="MCM C-terminal AAA(+) ATPase" evidence="17">
    <location>
        <begin position="395"/>
        <end position="595"/>
    </location>
</feature>
<dbReference type="GO" id="GO:0005634">
    <property type="term" value="C:nucleus"/>
    <property type="evidence" value="ECO:0007669"/>
    <property type="project" value="UniProtKB-SubCell"/>
</dbReference>
<gene>
    <name evidence="18" type="ORF">R5R35_009175</name>
</gene>
<dbReference type="Pfam" id="PF17207">
    <property type="entry name" value="MCM_OB"/>
    <property type="match status" value="1"/>
</dbReference>
<feature type="compositionally biased region" description="Polar residues" evidence="16">
    <location>
        <begin position="611"/>
        <end position="623"/>
    </location>
</feature>
<proteinExistence type="inferred from homology"/>
<sequence length="827" mass="91804">MSTNNRGNRGGTFWRGKGRGRGWRPYNKQPKPMGNKTFAGNSNNSNVGNIASTPNCSRSSQQQVSDIFEAIPCPYSGWKLYHAKEAYKDGSSTVIKIQSVERFIRKNIKSYSASDIMERRAFAIDVKSLLADEDFNESWPTFKEELFEKPDYTLNNLGLAMHQVAVKEIENKLKRKLSQDNAPLPAVNVPIIRARITGYEPVLQLKNLKANYYNKMVAIHGTIIRVGNIKLLCVWLAFECMSCHGLQCIKQPEGTYTPPTKCRSEKCRSRQFLPLHSSPYTQTVNWQSVRVQEIVADDQREGGRVPRTIECELTEDLLDSCLPGDVVSIIGVIKVRNNEEFKKQKAPSMFLLYLEGVSVINSKSHSLSSRNSAMGVKLDGKDFCGIKEIRSQPSLFRLLVHSLCPTIYGHELVKAGLLLTLFGGSQKHADSRCDPHILVVGDPGLGKSQMLQACSSVAPRGVYVCGNTSTSTGLTVTLTRESGGDYALEAGALVLADQGCCCIDEFDKMTTQHAALLEVMEQQSVSIAKAGVVCSLPARTSILAAANPSGGHYNRAKTVSENLRIGPALLSRFDLVFILLDKPNEHLDSLLSEHVMALHSGMKHALNQSLSQLSGTSRNSQNSESDEKQLSLGERLKLRSGEAIDPVPHQLLRKYLAYARKYIHPILSSEAAEVIQKFYLELRKEHHTMDSTPVTTRQLESLIRLTEARAKVELRENVTVDDALDVVEVMRHSLVDTYSDGISLDFRRSQNGSGLSSKNQAKKFINALQKRADIQNRSVFSSQELKEVSELSGVQVSDFGNFISSLNVQGFLLKKGPKLYQLLTVDY</sequence>
<dbReference type="Pfam" id="PF17855">
    <property type="entry name" value="MCM_lid"/>
    <property type="match status" value="1"/>
</dbReference>
<evidence type="ECO:0000256" key="12">
    <source>
        <dbReference type="ARBA" id="ARBA00041084"/>
    </source>
</evidence>
<evidence type="ECO:0000256" key="16">
    <source>
        <dbReference type="SAM" id="MobiDB-lite"/>
    </source>
</evidence>
<dbReference type="PANTHER" id="PTHR11630:SF47">
    <property type="entry name" value="DNA HELICASE MCM8"/>
    <property type="match status" value="1"/>
</dbReference>
<evidence type="ECO:0000313" key="18">
    <source>
        <dbReference type="EMBL" id="KAK7864331.1"/>
    </source>
</evidence>
<comment type="subcellular location">
    <subcellularLocation>
        <location evidence="1">Nucleus</location>
    </subcellularLocation>
</comment>
<evidence type="ECO:0000256" key="9">
    <source>
        <dbReference type="ARBA" id="ARBA00023125"/>
    </source>
</evidence>
<dbReference type="Gene3D" id="2.20.28.10">
    <property type="match status" value="1"/>
</dbReference>
<keyword evidence="11" id="KW-0539">Nucleus</keyword>
<dbReference type="CDD" id="cd22247">
    <property type="entry name" value="MCM8_WHD"/>
    <property type="match status" value="1"/>
</dbReference>
<dbReference type="Proteomes" id="UP001378592">
    <property type="component" value="Unassembled WGS sequence"/>
</dbReference>
<keyword evidence="6" id="KW-0378">Hydrolase</keyword>
<evidence type="ECO:0000256" key="6">
    <source>
        <dbReference type="ARBA" id="ARBA00022801"/>
    </source>
</evidence>
<dbReference type="Pfam" id="PF25051">
    <property type="entry name" value="WHD_MCM8"/>
    <property type="match status" value="1"/>
</dbReference>
<dbReference type="Gene3D" id="2.40.50.140">
    <property type="entry name" value="Nucleic acid-binding proteins"/>
    <property type="match status" value="1"/>
</dbReference>
<keyword evidence="19" id="KW-1185">Reference proteome</keyword>
<dbReference type="InterPro" id="IPR058767">
    <property type="entry name" value="MCM8_N"/>
</dbReference>
<feature type="region of interest" description="Disordered" evidence="16">
    <location>
        <begin position="611"/>
        <end position="630"/>
    </location>
</feature>
<dbReference type="GO" id="GO:0005524">
    <property type="term" value="F:ATP binding"/>
    <property type="evidence" value="ECO:0007669"/>
    <property type="project" value="UniProtKB-KW"/>
</dbReference>
<evidence type="ECO:0000256" key="4">
    <source>
        <dbReference type="ARBA" id="ARBA00022741"/>
    </source>
</evidence>
<comment type="similarity">
    <text evidence="2 15">Belongs to the MCM family.</text>
</comment>
<accession>A0AAN9Z4L2</accession>
<dbReference type="InterPro" id="IPR012340">
    <property type="entry name" value="NA-bd_OB-fold"/>
</dbReference>
<dbReference type="SUPFAM" id="SSF52540">
    <property type="entry name" value="P-loop containing nucleoside triphosphate hydrolases"/>
    <property type="match status" value="1"/>
</dbReference>
<evidence type="ECO:0000256" key="8">
    <source>
        <dbReference type="ARBA" id="ARBA00022840"/>
    </source>
</evidence>
<keyword evidence="5" id="KW-0227">DNA damage</keyword>
<dbReference type="GO" id="GO:0097362">
    <property type="term" value="C:MCM8-MCM9 complex"/>
    <property type="evidence" value="ECO:0007669"/>
    <property type="project" value="UniProtKB-ARBA"/>
</dbReference>
<keyword evidence="10" id="KW-0234">DNA repair</keyword>
<keyword evidence="4 15" id="KW-0547">Nucleotide-binding</keyword>
<dbReference type="SUPFAM" id="SSF50249">
    <property type="entry name" value="Nucleic acid-binding proteins"/>
    <property type="match status" value="1"/>
</dbReference>
<dbReference type="Pfam" id="PF26065">
    <property type="entry name" value="MCM8_N"/>
    <property type="match status" value="1"/>
</dbReference>
<dbReference type="FunFam" id="2.20.28.10:FF:000007">
    <property type="entry name" value="DNA helicase MCM8 isoform X1"/>
    <property type="match status" value="1"/>
</dbReference>
<keyword evidence="9 15" id="KW-0238">DNA-binding</keyword>
<dbReference type="PANTHER" id="PTHR11630">
    <property type="entry name" value="DNA REPLICATION LICENSING FACTOR MCM FAMILY MEMBER"/>
    <property type="match status" value="1"/>
</dbReference>
<protein>
    <recommendedName>
        <fullName evidence="12">DNA helicase MCM8</fullName>
        <ecNumber evidence="3">3.6.4.12</ecNumber>
    </recommendedName>
    <alternativeName>
        <fullName evidence="13">Minichromosome maintenance 8</fullName>
    </alternativeName>
</protein>